<dbReference type="EMBL" id="RKQN01000008">
    <property type="protein sequence ID" value="RPE74663.1"/>
    <property type="molecule type" value="Genomic_DNA"/>
</dbReference>
<proteinExistence type="predicted"/>
<comment type="caution">
    <text evidence="1">The sequence shown here is derived from an EMBL/GenBank/DDBJ whole genome shotgun (WGS) entry which is preliminary data.</text>
</comment>
<gene>
    <name evidence="1" type="ORF">EDC50_3192</name>
</gene>
<reference evidence="1 2" key="1">
    <citation type="submission" date="2018-11" db="EMBL/GenBank/DDBJ databases">
        <title>Genomic Encyclopedia of Type Strains, Phase IV (KMG-IV): sequencing the most valuable type-strain genomes for metagenomic binning, comparative biology and taxonomic classification.</title>
        <authorList>
            <person name="Goeker M."/>
        </authorList>
    </citation>
    <scope>NUCLEOTIDE SEQUENCE [LARGE SCALE GENOMIC DNA]</scope>
    <source>
        <strain evidence="1 2">DSM 25623</strain>
    </source>
</reference>
<dbReference type="AlphaFoldDB" id="A0A3N4UXD8"/>
<dbReference type="RefSeq" id="WP_123771519.1">
    <property type="nucleotide sequence ID" value="NZ_RKQN01000008.1"/>
</dbReference>
<sequence length="118" mass="12996">MSQAHIEKSVTIKDAVAHGRAGVAVKVQLGNREAYDGFFFYEEDAQGKYLEGSYSALDYYDHEGGQIRRNFGDVSFAVFDSVEELRSHFEALPISGLVVDLAGTDEKVFDVNAGGWVL</sequence>
<protein>
    <submittedName>
        <fullName evidence="1">Uncharacterized protein</fullName>
    </submittedName>
</protein>
<evidence type="ECO:0000313" key="2">
    <source>
        <dbReference type="Proteomes" id="UP000269708"/>
    </source>
</evidence>
<accession>A0A3N4UXD8</accession>
<evidence type="ECO:0000313" key="1">
    <source>
        <dbReference type="EMBL" id="RPE74663.1"/>
    </source>
</evidence>
<keyword evidence="2" id="KW-1185">Reference proteome</keyword>
<name>A0A3N4UXD8_9GAMM</name>
<dbReference type="Proteomes" id="UP000269708">
    <property type="component" value="Unassembled WGS sequence"/>
</dbReference>
<organism evidence="1 2">
    <name type="scientific">Vulcaniibacterium tengchongense</name>
    <dbReference type="NCBI Taxonomy" id="1273429"/>
    <lineage>
        <taxon>Bacteria</taxon>
        <taxon>Pseudomonadati</taxon>
        <taxon>Pseudomonadota</taxon>
        <taxon>Gammaproteobacteria</taxon>
        <taxon>Lysobacterales</taxon>
        <taxon>Lysobacteraceae</taxon>
        <taxon>Vulcaniibacterium</taxon>
    </lineage>
</organism>